<evidence type="ECO:0000256" key="4">
    <source>
        <dbReference type="ARBA" id="ARBA00022989"/>
    </source>
</evidence>
<dbReference type="GO" id="GO:0005886">
    <property type="term" value="C:plasma membrane"/>
    <property type="evidence" value="ECO:0007669"/>
    <property type="project" value="UniProtKB-SubCell"/>
</dbReference>
<feature type="domain" description="MacB-like periplasmic core" evidence="9">
    <location>
        <begin position="24"/>
        <end position="226"/>
    </location>
</feature>
<feature type="transmembrane region" description="Helical" evidence="7">
    <location>
        <begin position="351"/>
        <end position="373"/>
    </location>
</feature>
<evidence type="ECO:0000259" key="9">
    <source>
        <dbReference type="Pfam" id="PF12704"/>
    </source>
</evidence>
<feature type="domain" description="ABC3 transporter permease C-terminal" evidence="8">
    <location>
        <begin position="263"/>
        <end position="380"/>
    </location>
</feature>
<accession>A0A7C4LT74</accession>
<evidence type="ECO:0000256" key="7">
    <source>
        <dbReference type="SAM" id="Phobius"/>
    </source>
</evidence>
<dbReference type="InterPro" id="IPR025857">
    <property type="entry name" value="MacB_PCD"/>
</dbReference>
<dbReference type="GO" id="GO:0022857">
    <property type="term" value="F:transmembrane transporter activity"/>
    <property type="evidence" value="ECO:0007669"/>
    <property type="project" value="TreeGrafter"/>
</dbReference>
<keyword evidence="3 7" id="KW-0812">Transmembrane</keyword>
<dbReference type="PANTHER" id="PTHR30572:SF4">
    <property type="entry name" value="ABC TRANSPORTER PERMEASE YTRF"/>
    <property type="match status" value="1"/>
</dbReference>
<reference evidence="10" key="1">
    <citation type="journal article" date="2020" name="mSystems">
        <title>Genome- and Community-Level Interaction Insights into Carbon Utilization and Element Cycling Functions of Hydrothermarchaeota in Hydrothermal Sediment.</title>
        <authorList>
            <person name="Zhou Z."/>
            <person name="Liu Y."/>
            <person name="Xu W."/>
            <person name="Pan J."/>
            <person name="Luo Z.H."/>
            <person name="Li M."/>
        </authorList>
    </citation>
    <scope>NUCLEOTIDE SEQUENCE [LARGE SCALE GENOMIC DNA]</scope>
    <source>
        <strain evidence="10">SpSt-508</strain>
    </source>
</reference>
<keyword evidence="4 7" id="KW-1133">Transmembrane helix</keyword>
<evidence type="ECO:0000256" key="3">
    <source>
        <dbReference type="ARBA" id="ARBA00022692"/>
    </source>
</evidence>
<evidence type="ECO:0000259" key="8">
    <source>
        <dbReference type="Pfam" id="PF02687"/>
    </source>
</evidence>
<dbReference type="InterPro" id="IPR003838">
    <property type="entry name" value="ABC3_permease_C"/>
</dbReference>
<evidence type="ECO:0000256" key="2">
    <source>
        <dbReference type="ARBA" id="ARBA00022475"/>
    </source>
</evidence>
<feature type="transmembrane region" description="Helical" evidence="7">
    <location>
        <begin position="302"/>
        <end position="331"/>
    </location>
</feature>
<comment type="similarity">
    <text evidence="6">Belongs to the ABC-4 integral membrane protein family.</text>
</comment>
<evidence type="ECO:0000313" key="10">
    <source>
        <dbReference type="EMBL" id="HGT41211.1"/>
    </source>
</evidence>
<dbReference type="PANTHER" id="PTHR30572">
    <property type="entry name" value="MEMBRANE COMPONENT OF TRANSPORTER-RELATED"/>
    <property type="match status" value="1"/>
</dbReference>
<evidence type="ECO:0000256" key="5">
    <source>
        <dbReference type="ARBA" id="ARBA00023136"/>
    </source>
</evidence>
<protein>
    <submittedName>
        <fullName evidence="10">ABC transporter permease</fullName>
    </submittedName>
</protein>
<feature type="transmembrane region" description="Helical" evidence="7">
    <location>
        <begin position="20"/>
        <end position="37"/>
    </location>
</feature>
<evidence type="ECO:0000256" key="1">
    <source>
        <dbReference type="ARBA" id="ARBA00004651"/>
    </source>
</evidence>
<comment type="subcellular location">
    <subcellularLocation>
        <location evidence="1">Cell membrane</location>
        <topology evidence="1">Multi-pass membrane protein</topology>
    </subcellularLocation>
</comment>
<gene>
    <name evidence="10" type="ORF">ENS64_18340</name>
</gene>
<dbReference type="Pfam" id="PF12704">
    <property type="entry name" value="MacB_PCD"/>
    <property type="match status" value="1"/>
</dbReference>
<dbReference type="Pfam" id="PF02687">
    <property type="entry name" value="FtsX"/>
    <property type="match status" value="1"/>
</dbReference>
<organism evidence="10">
    <name type="scientific">Schlesneria paludicola</name>
    <dbReference type="NCBI Taxonomy" id="360056"/>
    <lineage>
        <taxon>Bacteria</taxon>
        <taxon>Pseudomonadati</taxon>
        <taxon>Planctomycetota</taxon>
        <taxon>Planctomycetia</taxon>
        <taxon>Planctomycetales</taxon>
        <taxon>Planctomycetaceae</taxon>
        <taxon>Schlesneria</taxon>
    </lineage>
</organism>
<sequence>MLLKFAILVLKSLGRNKLRTLLTGLGVMVLVSIYAVVTNVTATVKRKVVHDASATKLIVTERWTMPSRVPWRYVDEIRALPGVEDWATWNLIVGFLDESKRRDRQAPYIATQPESLKSMHSGLEKLDDAAYEAFLHRKDGALVGAGLMSAMDWKVGQQFTIVTARYPSVDMQFTIVGVLPVGDWSNSFFCRHDYYMEATEDREAVNVLWLKVSGDEAAREIAARLSTEYENRQPSLKVETESAGVARFAARSAAVLSIIDGVVAILLIDMVIILSNSISISVRERRVEMAVLKVLGFQPLHITLMVIAEAMLVGAVAGLLGTALTCLVSQLTVEGVLPPTTGTRFLLQFPVPWSAVFWGILIGAGVGLTGSALPASSARSVKVSDVFSRIA</sequence>
<dbReference type="InterPro" id="IPR050250">
    <property type="entry name" value="Macrolide_Exporter_MacB"/>
</dbReference>
<keyword evidence="5 7" id="KW-0472">Membrane</keyword>
<proteinExistence type="inferred from homology"/>
<comment type="caution">
    <text evidence="10">The sequence shown here is derived from an EMBL/GenBank/DDBJ whole genome shotgun (WGS) entry which is preliminary data.</text>
</comment>
<evidence type="ECO:0000256" key="6">
    <source>
        <dbReference type="ARBA" id="ARBA00038076"/>
    </source>
</evidence>
<dbReference type="AlphaFoldDB" id="A0A7C4LT74"/>
<keyword evidence="2" id="KW-1003">Cell membrane</keyword>
<dbReference type="EMBL" id="DSVQ01000019">
    <property type="protein sequence ID" value="HGT41211.1"/>
    <property type="molecule type" value="Genomic_DNA"/>
</dbReference>
<name>A0A7C4LT74_9PLAN</name>
<feature type="transmembrane region" description="Helical" evidence="7">
    <location>
        <begin position="261"/>
        <end position="282"/>
    </location>
</feature>